<evidence type="ECO:0000313" key="9">
    <source>
        <dbReference type="Proteomes" id="UP000298615"/>
    </source>
</evidence>
<dbReference type="AlphaFoldDB" id="A0A4D7CUE4"/>
<dbReference type="Pfam" id="PF20791">
    <property type="entry name" value="Acyl-ACP_TE_C"/>
    <property type="match status" value="1"/>
</dbReference>
<dbReference type="InterPro" id="IPR002864">
    <property type="entry name" value="Acyl-ACP_thioesterase_NHD"/>
</dbReference>
<evidence type="ECO:0000256" key="3">
    <source>
        <dbReference type="ARBA" id="ARBA00022801"/>
    </source>
</evidence>
<gene>
    <name evidence="8" type="ORF">FA707_08230</name>
</gene>
<reference evidence="8 9" key="1">
    <citation type="submission" date="2019-04" db="EMBL/GenBank/DDBJ databases">
        <title>Vagococcus sp. nov., isolated from faeces of yaks (Bos grunniens).</title>
        <authorList>
            <person name="Ge Y."/>
        </authorList>
    </citation>
    <scope>NUCLEOTIDE SEQUENCE [LARGE SCALE GENOMIC DNA]</scope>
    <source>
        <strain evidence="8 9">MN-17</strain>
    </source>
</reference>
<keyword evidence="2" id="KW-0444">Lipid biosynthesis</keyword>
<dbReference type="GO" id="GO:0016297">
    <property type="term" value="F:fatty acyl-[ACP] hydrolase activity"/>
    <property type="evidence" value="ECO:0007669"/>
    <property type="project" value="InterPro"/>
</dbReference>
<dbReference type="SUPFAM" id="SSF54637">
    <property type="entry name" value="Thioesterase/thiol ester dehydrase-isomerase"/>
    <property type="match status" value="2"/>
</dbReference>
<dbReference type="Proteomes" id="UP000298615">
    <property type="component" value="Chromosome"/>
</dbReference>
<dbReference type="GO" id="GO:0000036">
    <property type="term" value="F:acyl carrier activity"/>
    <property type="evidence" value="ECO:0007669"/>
    <property type="project" value="TreeGrafter"/>
</dbReference>
<name>A0A4D7CUE4_9ENTE</name>
<dbReference type="InterPro" id="IPR049427">
    <property type="entry name" value="Acyl-ACP_TE_C"/>
</dbReference>
<evidence type="ECO:0000313" key="8">
    <source>
        <dbReference type="EMBL" id="QCI86953.1"/>
    </source>
</evidence>
<dbReference type="Pfam" id="PF01643">
    <property type="entry name" value="Acyl-ACP_TE"/>
    <property type="match status" value="1"/>
</dbReference>
<dbReference type="RefSeq" id="WP_136953775.1">
    <property type="nucleotide sequence ID" value="NZ_CP039712.1"/>
</dbReference>
<dbReference type="InterPro" id="IPR029069">
    <property type="entry name" value="HotDog_dom_sf"/>
</dbReference>
<evidence type="ECO:0000256" key="4">
    <source>
        <dbReference type="ARBA" id="ARBA00022832"/>
    </source>
</evidence>
<evidence type="ECO:0000256" key="6">
    <source>
        <dbReference type="ARBA" id="ARBA00023098"/>
    </source>
</evidence>
<keyword evidence="3" id="KW-0378">Hydrolase</keyword>
<comment type="similarity">
    <text evidence="1">Belongs to the acyl-ACP thioesterase family.</text>
</comment>
<keyword evidence="5" id="KW-0809">Transit peptide</keyword>
<dbReference type="Gene3D" id="3.10.129.10">
    <property type="entry name" value="Hotdog Thioesterase"/>
    <property type="match status" value="1"/>
</dbReference>
<organism evidence="8 9">
    <name type="scientific">Vagococcus zengguangii</name>
    <dbReference type="NCBI Taxonomy" id="2571750"/>
    <lineage>
        <taxon>Bacteria</taxon>
        <taxon>Bacillati</taxon>
        <taxon>Bacillota</taxon>
        <taxon>Bacilli</taxon>
        <taxon>Lactobacillales</taxon>
        <taxon>Enterococcaceae</taxon>
        <taxon>Vagococcus</taxon>
    </lineage>
</organism>
<keyword evidence="6" id="KW-0443">Lipid metabolism</keyword>
<evidence type="ECO:0000256" key="1">
    <source>
        <dbReference type="ARBA" id="ARBA00006500"/>
    </source>
</evidence>
<dbReference type="KEGG" id="vao:FA707_08230"/>
<accession>A0A4D7CUE4</accession>
<dbReference type="PANTHER" id="PTHR31727:SF6">
    <property type="entry name" value="OLEOYL-ACYL CARRIER PROTEIN THIOESTERASE 1, CHLOROPLASTIC"/>
    <property type="match status" value="1"/>
</dbReference>
<dbReference type="OrthoDB" id="9801517at2"/>
<keyword evidence="9" id="KW-1185">Reference proteome</keyword>
<dbReference type="CDD" id="cd00586">
    <property type="entry name" value="4HBT"/>
    <property type="match status" value="1"/>
</dbReference>
<dbReference type="InterPro" id="IPR045023">
    <property type="entry name" value="FATA/B"/>
</dbReference>
<sequence>MKYSQEHVVKYYECDASSRLTLPMLLNIVIDTSEAQSVLLERDGAYVKNLGLTWVITEHAINITRLPRTNERITVTTEAKEHNKYFCYRYFWLHDEEGNELINMMTTFVLMDMTTRKMVSVPSELIEPYHSEKIKTIKRGETFPVLTEQAQTSLFDVHFSDIDTNQHVNNSRYLGWMVDSLDYDTLTSYQPRQATIRFVKETHCGEQVTSQFEQQTTQVDNQFISVHQLSVSENKCAEGLIVWQKN</sequence>
<keyword evidence="4" id="KW-0276">Fatty acid metabolism</keyword>
<evidence type="ECO:0000256" key="7">
    <source>
        <dbReference type="ARBA" id="ARBA00023160"/>
    </source>
</evidence>
<protein>
    <submittedName>
        <fullName evidence="8">Acyl-[acyl-carrier-protein] thioesterase</fullName>
    </submittedName>
</protein>
<dbReference type="PANTHER" id="PTHR31727">
    <property type="entry name" value="OLEOYL-ACYL CARRIER PROTEIN THIOESTERASE 1, CHLOROPLASTIC"/>
    <property type="match status" value="1"/>
</dbReference>
<dbReference type="EMBL" id="CP039712">
    <property type="protein sequence ID" value="QCI86953.1"/>
    <property type="molecule type" value="Genomic_DNA"/>
</dbReference>
<evidence type="ECO:0000256" key="2">
    <source>
        <dbReference type="ARBA" id="ARBA00022516"/>
    </source>
</evidence>
<proteinExistence type="inferred from homology"/>
<evidence type="ECO:0000256" key="5">
    <source>
        <dbReference type="ARBA" id="ARBA00022946"/>
    </source>
</evidence>
<keyword evidence="7" id="KW-0275">Fatty acid biosynthesis</keyword>